<evidence type="ECO:0000313" key="8">
    <source>
        <dbReference type="EMBL" id="KAG6372934.1"/>
    </source>
</evidence>
<reference evidence="8" key="1">
    <citation type="submission" date="2021-03" db="EMBL/GenBank/DDBJ databases">
        <title>Evolutionary innovations through gain and loss of genes in the ectomycorrhizal Boletales.</title>
        <authorList>
            <person name="Wu G."/>
            <person name="Miyauchi S."/>
            <person name="Morin E."/>
            <person name="Yang Z.-L."/>
            <person name="Xu J."/>
            <person name="Martin F.M."/>
        </authorList>
    </citation>
    <scope>NUCLEOTIDE SEQUENCE</scope>
    <source>
        <strain evidence="8">BR01</strain>
    </source>
</reference>
<feature type="transmembrane region" description="Helical" evidence="7">
    <location>
        <begin position="95"/>
        <end position="113"/>
    </location>
</feature>
<dbReference type="GO" id="GO:0015662">
    <property type="term" value="F:P-type ion transporter activity"/>
    <property type="evidence" value="ECO:0007669"/>
    <property type="project" value="TreeGrafter"/>
</dbReference>
<dbReference type="AlphaFoldDB" id="A0A8I2YII9"/>
<dbReference type="InterPro" id="IPR006544">
    <property type="entry name" value="P-type_TPase_V"/>
</dbReference>
<evidence type="ECO:0000256" key="7">
    <source>
        <dbReference type="SAM" id="Phobius"/>
    </source>
</evidence>
<evidence type="ECO:0000256" key="2">
    <source>
        <dbReference type="ARBA" id="ARBA00022723"/>
    </source>
</evidence>
<dbReference type="PANTHER" id="PTHR45630">
    <property type="entry name" value="CATION-TRANSPORTING ATPASE-RELATED"/>
    <property type="match status" value="1"/>
</dbReference>
<evidence type="ECO:0000256" key="3">
    <source>
        <dbReference type="ARBA" id="ARBA00022741"/>
    </source>
</evidence>
<evidence type="ECO:0000256" key="6">
    <source>
        <dbReference type="ARBA" id="ARBA00022967"/>
    </source>
</evidence>
<sequence length="364" mass="39704">MLSGESTPLLKQSIQLLDTSDKLDVDGAHKLEVLFNGIKVLQASPTSQGRTSAGTPNGRCLSVVLRTGLGTAQGQLVWIMIFSTGRVSVNNLESFLFIGSLLIFAIAASRYVWVKGITRDLKDYKLLLNCVLIITSVTPPELPMELSLTVNASLMALSKFSMSVFLNDTVDKQQTGTITAKNLVLEGVTGIDDFDKLSLINVNDSGKQTMHCLAAAHALVRLDDGVIISDPMERTTLNALELQISQGDSVAPSSSKTPNASRIYIRCCFQFSSALKRMSTVSTFPSGKVLVAVKGASETIKGMLVHVPEWYDEAFKWYTRRAAMCLPSVQKKWTQCPLTRLISSTERKSRATSYSPDSLFSIAH</sequence>
<dbReference type="InterPro" id="IPR023299">
    <property type="entry name" value="ATPase_P-typ_cyto_dom_N"/>
</dbReference>
<keyword evidence="2" id="KW-0479">Metal-binding</keyword>
<dbReference type="OrthoDB" id="2689791at2759"/>
<dbReference type="Gene3D" id="3.40.1110.10">
    <property type="entry name" value="Calcium-transporting ATPase, cytoplasmic domain N"/>
    <property type="match status" value="1"/>
</dbReference>
<comment type="caution">
    <text evidence="8">The sequence shown here is derived from an EMBL/GenBank/DDBJ whole genome shotgun (WGS) entry which is preliminary data.</text>
</comment>
<evidence type="ECO:0000256" key="4">
    <source>
        <dbReference type="ARBA" id="ARBA00022840"/>
    </source>
</evidence>
<dbReference type="GO" id="GO:0005524">
    <property type="term" value="F:ATP binding"/>
    <property type="evidence" value="ECO:0007669"/>
    <property type="project" value="UniProtKB-KW"/>
</dbReference>
<proteinExistence type="predicted"/>
<dbReference type="EMBL" id="JAGFBS010000024">
    <property type="protein sequence ID" value="KAG6372934.1"/>
    <property type="molecule type" value="Genomic_DNA"/>
</dbReference>
<evidence type="ECO:0000313" key="9">
    <source>
        <dbReference type="Proteomes" id="UP000683000"/>
    </source>
</evidence>
<dbReference type="SUPFAM" id="SSF81665">
    <property type="entry name" value="Calcium ATPase, transmembrane domain M"/>
    <property type="match status" value="1"/>
</dbReference>
<keyword evidence="5" id="KW-0460">Magnesium</keyword>
<dbReference type="GO" id="GO:0019829">
    <property type="term" value="F:ATPase-coupled monoatomic cation transmembrane transporter activity"/>
    <property type="evidence" value="ECO:0007669"/>
    <property type="project" value="TreeGrafter"/>
</dbReference>
<evidence type="ECO:0000256" key="1">
    <source>
        <dbReference type="ARBA" id="ARBA00004141"/>
    </source>
</evidence>
<keyword evidence="3" id="KW-0547">Nucleotide-binding</keyword>
<dbReference type="GO" id="GO:0006874">
    <property type="term" value="P:intracellular calcium ion homeostasis"/>
    <property type="evidence" value="ECO:0007669"/>
    <property type="project" value="TreeGrafter"/>
</dbReference>
<accession>A0A8I2YII9</accession>
<dbReference type="Gene3D" id="2.70.150.10">
    <property type="entry name" value="Calcium-transporting ATPase, cytoplasmic transduction domain A"/>
    <property type="match status" value="1"/>
</dbReference>
<keyword evidence="6" id="KW-1278">Translocase</keyword>
<dbReference type="GO" id="GO:0046872">
    <property type="term" value="F:metal ion binding"/>
    <property type="evidence" value="ECO:0007669"/>
    <property type="project" value="UniProtKB-KW"/>
</dbReference>
<dbReference type="GO" id="GO:0005789">
    <property type="term" value="C:endoplasmic reticulum membrane"/>
    <property type="evidence" value="ECO:0007669"/>
    <property type="project" value="TreeGrafter"/>
</dbReference>
<keyword evidence="7" id="KW-0812">Transmembrane</keyword>
<dbReference type="PANTHER" id="PTHR45630:SF7">
    <property type="entry name" value="ENDOPLASMIC RETICULUM TRANSMEMBRANE HELIX TRANSLOCASE"/>
    <property type="match status" value="1"/>
</dbReference>
<organism evidence="8 9">
    <name type="scientific">Boletus reticuloceps</name>
    <dbReference type="NCBI Taxonomy" id="495285"/>
    <lineage>
        <taxon>Eukaryota</taxon>
        <taxon>Fungi</taxon>
        <taxon>Dikarya</taxon>
        <taxon>Basidiomycota</taxon>
        <taxon>Agaricomycotina</taxon>
        <taxon>Agaricomycetes</taxon>
        <taxon>Agaricomycetidae</taxon>
        <taxon>Boletales</taxon>
        <taxon>Boletineae</taxon>
        <taxon>Boletaceae</taxon>
        <taxon>Boletoideae</taxon>
        <taxon>Boletus</taxon>
    </lineage>
</organism>
<gene>
    <name evidence="8" type="ORF">JVT61DRAFT_6970</name>
</gene>
<keyword evidence="7" id="KW-0472">Membrane</keyword>
<protein>
    <submittedName>
        <fullName evidence="8">Uncharacterized protein</fullName>
    </submittedName>
</protein>
<dbReference type="Proteomes" id="UP000683000">
    <property type="component" value="Unassembled WGS sequence"/>
</dbReference>
<keyword evidence="7" id="KW-1133">Transmembrane helix</keyword>
<evidence type="ECO:0000256" key="5">
    <source>
        <dbReference type="ARBA" id="ARBA00022842"/>
    </source>
</evidence>
<dbReference type="InterPro" id="IPR023298">
    <property type="entry name" value="ATPase_P-typ_TM_dom_sf"/>
</dbReference>
<name>A0A8I2YII9_9AGAM</name>
<keyword evidence="4" id="KW-0067">ATP-binding</keyword>
<keyword evidence="9" id="KW-1185">Reference proteome</keyword>
<dbReference type="SUPFAM" id="SSF81660">
    <property type="entry name" value="Metal cation-transporting ATPase, ATP-binding domain N"/>
    <property type="match status" value="1"/>
</dbReference>
<comment type="subcellular location">
    <subcellularLocation>
        <location evidence="1">Membrane</location>
        <topology evidence="1">Multi-pass membrane protein</topology>
    </subcellularLocation>
</comment>